<dbReference type="EMBL" id="AP019846">
    <property type="protein sequence ID" value="BBM58525.1"/>
    <property type="molecule type" value="Genomic_DNA"/>
</dbReference>
<dbReference type="InterPro" id="IPR004101">
    <property type="entry name" value="Mur_ligase_C"/>
</dbReference>
<name>A0A510L8R7_9FUSO</name>
<dbReference type="GO" id="GO:0008360">
    <property type="term" value="P:regulation of cell shape"/>
    <property type="evidence" value="ECO:0007669"/>
    <property type="project" value="UniProtKB-KW"/>
</dbReference>
<dbReference type="GO" id="GO:0009252">
    <property type="term" value="P:peptidoglycan biosynthetic process"/>
    <property type="evidence" value="ECO:0007669"/>
    <property type="project" value="UniProtKB-UniRule"/>
</dbReference>
<dbReference type="EC" id="6.3.2.9" evidence="7 8"/>
<evidence type="ECO:0000313" key="12">
    <source>
        <dbReference type="Proteomes" id="UP000321561"/>
    </source>
</evidence>
<evidence type="ECO:0000256" key="8">
    <source>
        <dbReference type="RuleBase" id="RU003664"/>
    </source>
</evidence>
<dbReference type="InterPro" id="IPR036615">
    <property type="entry name" value="Mur_ligase_C_dom_sf"/>
</dbReference>
<keyword evidence="4 7" id="KW-0436">Ligase</keyword>
<evidence type="ECO:0000256" key="1">
    <source>
        <dbReference type="ARBA" id="ARBA00004496"/>
    </source>
</evidence>
<dbReference type="NCBIfam" id="TIGR01087">
    <property type="entry name" value="murD"/>
    <property type="match status" value="1"/>
</dbReference>
<evidence type="ECO:0000256" key="3">
    <source>
        <dbReference type="ARBA" id="ARBA00022490"/>
    </source>
</evidence>
<evidence type="ECO:0000259" key="9">
    <source>
        <dbReference type="Pfam" id="PF02875"/>
    </source>
</evidence>
<dbReference type="KEGG" id="lhg:JMUB5056_0092"/>
<dbReference type="PANTHER" id="PTHR43692">
    <property type="entry name" value="UDP-N-ACETYLMURAMOYLALANINE--D-GLUTAMATE LIGASE"/>
    <property type="match status" value="1"/>
</dbReference>
<dbReference type="InterPro" id="IPR005762">
    <property type="entry name" value="MurD"/>
</dbReference>
<dbReference type="GO" id="GO:0008764">
    <property type="term" value="F:UDP-N-acetylmuramoylalanine-D-glutamate ligase activity"/>
    <property type="evidence" value="ECO:0007669"/>
    <property type="project" value="UniProtKB-UniRule"/>
</dbReference>
<comment type="similarity">
    <text evidence="7">Belongs to the MurCDEF family.</text>
</comment>
<evidence type="ECO:0000256" key="7">
    <source>
        <dbReference type="HAMAP-Rule" id="MF_00639"/>
    </source>
</evidence>
<evidence type="ECO:0000313" key="11">
    <source>
        <dbReference type="EMBL" id="BBM58525.1"/>
    </source>
</evidence>
<protein>
    <recommendedName>
        <fullName evidence="7 8">UDP-N-acetylmuramoylalanine--D-glutamate ligase</fullName>
        <ecNumber evidence="7 8">6.3.2.9</ecNumber>
    </recommendedName>
    <alternativeName>
        <fullName evidence="7">D-glutamic acid-adding enzyme</fullName>
    </alternativeName>
    <alternativeName>
        <fullName evidence="7">UDP-N-acetylmuramoyl-L-alanyl-D-glutamate synthetase</fullName>
    </alternativeName>
</protein>
<accession>A0A510L8R7</accession>
<comment type="subcellular location">
    <subcellularLocation>
        <location evidence="1 7 8">Cytoplasm</location>
    </subcellularLocation>
</comment>
<dbReference type="HAMAP" id="MF_00639">
    <property type="entry name" value="MurD"/>
    <property type="match status" value="1"/>
</dbReference>
<evidence type="ECO:0000256" key="2">
    <source>
        <dbReference type="ARBA" id="ARBA00004752"/>
    </source>
</evidence>
<gene>
    <name evidence="7" type="primary">murD</name>
    <name evidence="11" type="ORF">JMUB5056_0092</name>
</gene>
<dbReference type="AlphaFoldDB" id="A0A510L8R7"/>
<dbReference type="GO" id="GO:0051301">
    <property type="term" value="P:cell division"/>
    <property type="evidence" value="ECO:0007669"/>
    <property type="project" value="UniProtKB-KW"/>
</dbReference>
<dbReference type="InterPro" id="IPR036565">
    <property type="entry name" value="Mur-like_cat_sf"/>
</dbReference>
<feature type="domain" description="Mur ligase C-terminal" evidence="9">
    <location>
        <begin position="329"/>
        <end position="444"/>
    </location>
</feature>
<dbReference type="Gene3D" id="3.40.50.720">
    <property type="entry name" value="NAD(P)-binding Rossmann-like Domain"/>
    <property type="match status" value="1"/>
</dbReference>
<dbReference type="GO" id="GO:0071555">
    <property type="term" value="P:cell wall organization"/>
    <property type="evidence" value="ECO:0007669"/>
    <property type="project" value="UniProtKB-KW"/>
</dbReference>
<keyword evidence="6 7" id="KW-0067">ATP-binding</keyword>
<evidence type="ECO:0000259" key="10">
    <source>
        <dbReference type="Pfam" id="PF08245"/>
    </source>
</evidence>
<feature type="binding site" evidence="7">
    <location>
        <begin position="111"/>
        <end position="117"/>
    </location>
    <ligand>
        <name>ATP</name>
        <dbReference type="ChEBI" id="CHEBI:30616"/>
    </ligand>
</feature>
<dbReference type="SUPFAM" id="SSF51984">
    <property type="entry name" value="MurCD N-terminal domain"/>
    <property type="match status" value="1"/>
</dbReference>
<dbReference type="Proteomes" id="UP000321561">
    <property type="component" value="Chromosome"/>
</dbReference>
<keyword evidence="7 8" id="KW-0961">Cell wall biogenesis/degradation</keyword>
<comment type="pathway">
    <text evidence="2 7 8">Cell wall biogenesis; peptidoglycan biosynthesis.</text>
</comment>
<organism evidence="11 12">
    <name type="scientific">Leptotrichia hongkongensis</name>
    <dbReference type="NCBI Taxonomy" id="554406"/>
    <lineage>
        <taxon>Bacteria</taxon>
        <taxon>Fusobacteriati</taxon>
        <taxon>Fusobacteriota</taxon>
        <taxon>Fusobacteriia</taxon>
        <taxon>Fusobacteriales</taxon>
        <taxon>Leptotrichiaceae</taxon>
        <taxon>Leptotrichia</taxon>
    </lineage>
</organism>
<evidence type="ECO:0000256" key="4">
    <source>
        <dbReference type="ARBA" id="ARBA00022598"/>
    </source>
</evidence>
<proteinExistence type="inferred from homology"/>
<reference evidence="11 12" key="1">
    <citation type="submission" date="2019-07" db="EMBL/GenBank/DDBJ databases">
        <title>Complete Genome Sequence of Leptotrichia hongkongensis Strain JMUB5056.</title>
        <authorList>
            <person name="Watanabe S."/>
            <person name="Cui L."/>
        </authorList>
    </citation>
    <scope>NUCLEOTIDE SEQUENCE [LARGE SCALE GENOMIC DNA]</scope>
    <source>
        <strain evidence="11 12">JMUB5056</strain>
    </source>
</reference>
<evidence type="ECO:0000256" key="5">
    <source>
        <dbReference type="ARBA" id="ARBA00022741"/>
    </source>
</evidence>
<dbReference type="Gene3D" id="3.90.190.20">
    <property type="entry name" value="Mur ligase, C-terminal domain"/>
    <property type="match status" value="1"/>
</dbReference>
<dbReference type="Gene3D" id="3.40.1190.10">
    <property type="entry name" value="Mur-like, catalytic domain"/>
    <property type="match status" value="1"/>
</dbReference>
<dbReference type="Pfam" id="PF08245">
    <property type="entry name" value="Mur_ligase_M"/>
    <property type="match status" value="1"/>
</dbReference>
<comment type="catalytic activity">
    <reaction evidence="7 8">
        <text>UDP-N-acetyl-alpha-D-muramoyl-L-alanine + D-glutamate + ATP = UDP-N-acetyl-alpha-D-muramoyl-L-alanyl-D-glutamate + ADP + phosphate + H(+)</text>
        <dbReference type="Rhea" id="RHEA:16429"/>
        <dbReference type="ChEBI" id="CHEBI:15378"/>
        <dbReference type="ChEBI" id="CHEBI:29986"/>
        <dbReference type="ChEBI" id="CHEBI:30616"/>
        <dbReference type="ChEBI" id="CHEBI:43474"/>
        <dbReference type="ChEBI" id="CHEBI:83898"/>
        <dbReference type="ChEBI" id="CHEBI:83900"/>
        <dbReference type="ChEBI" id="CHEBI:456216"/>
        <dbReference type="EC" id="6.3.2.9"/>
    </reaction>
</comment>
<evidence type="ECO:0000256" key="6">
    <source>
        <dbReference type="ARBA" id="ARBA00022840"/>
    </source>
</evidence>
<keyword evidence="5 7" id="KW-0547">Nucleotide-binding</keyword>
<dbReference type="Pfam" id="PF02875">
    <property type="entry name" value="Mur_ligase_C"/>
    <property type="match status" value="1"/>
</dbReference>
<keyword evidence="3 7" id="KW-0963">Cytoplasm</keyword>
<dbReference type="UniPathway" id="UPA00219"/>
<dbReference type="PANTHER" id="PTHR43692:SF1">
    <property type="entry name" value="UDP-N-ACETYLMURAMOYLALANINE--D-GLUTAMATE LIGASE"/>
    <property type="match status" value="1"/>
</dbReference>
<feature type="domain" description="Mur ligase central" evidence="10">
    <location>
        <begin position="110"/>
        <end position="303"/>
    </location>
</feature>
<dbReference type="GO" id="GO:0005737">
    <property type="term" value="C:cytoplasm"/>
    <property type="evidence" value="ECO:0007669"/>
    <property type="project" value="UniProtKB-SubCell"/>
</dbReference>
<dbReference type="SUPFAM" id="SSF53244">
    <property type="entry name" value="MurD-like peptide ligases, peptide-binding domain"/>
    <property type="match status" value="1"/>
</dbReference>
<dbReference type="GO" id="GO:0005524">
    <property type="term" value="F:ATP binding"/>
    <property type="evidence" value="ECO:0007669"/>
    <property type="project" value="UniProtKB-UniRule"/>
</dbReference>
<dbReference type="InterPro" id="IPR013221">
    <property type="entry name" value="Mur_ligase_cen"/>
</dbReference>
<dbReference type="SUPFAM" id="SSF53623">
    <property type="entry name" value="MurD-like peptide ligases, catalytic domain"/>
    <property type="match status" value="1"/>
</dbReference>
<keyword evidence="7 8" id="KW-0133">Cell shape</keyword>
<keyword evidence="7 8" id="KW-0573">Peptidoglycan synthesis</keyword>
<keyword evidence="7 8" id="KW-0132">Cell division</keyword>
<comment type="function">
    <text evidence="7 8">Cell wall formation. Catalyzes the addition of glutamate to the nucleotide precursor UDP-N-acetylmuramoyl-L-alanine (UMA).</text>
</comment>
<keyword evidence="7 8" id="KW-0131">Cell cycle</keyword>
<sequence length="471" mass="53663">MKLYKLKRGKNHMDKKGIVFGAGLSGLGAKELLEKNGYEVYLIDDKVAMPSTEGIRLLNEEKVEFIVKSPGIPWKAELLKVAKEKGVKIISEIDLAYKYVDKNIKIISFTGTNGKTTTSTKMAELLNFAGFRAKLAGNAGFSFAKLVADEEELDYIVLELSSYQLENNPQIHSNIAGIINLTPDHLTRYDSVEDYYITKFAIFDKQTDDDFALINLDDEVFAELYERNEINEKIKAQKVYLSKETKGTVFVYENNIRIMKDLSKRVDEIQNFGEKIDEISEILLKTEELSLKGRHNLENMLFLISSAKILNVKNEKLAEFLKSTNALEHRLENFFVKGNTTFINDSKGTNVESTLKAIDSFNNSIIMILGGDDKKIDNMPLIKRVKEKVDFVYLIGDNAQILIDDMEKVGYKNYKNLETVENVLNYLKENIDFSQNQTVLFSPATSSFCQFKSFEHRGKVFKELTQKIIGK</sequence>